<sequence length="604" mass="65875">MLQPPRGRSPRLLAAGVLSMSLALAACGSGEETQSSDSPGRDSMTYALPPNATPNWILPMALPEYMATHNAAIRRAVWTPVVNVHGADGEVEWDHRGSLASAVEFSDDGRAVTISLNDVSWSDGEPVSSRDVEFWYNLVDANKQAWGGYAAGRIPDNIEAWENIDDTTFEITFDDLYNQDWLLYNQLINLTAIPAHAWNKTSDDGAIGDHDRTPEGAEEVWDYLVGQAEQTDTYATNPLWSVVNGPYTIAEWTSTGQVTLEANENYDGNDPAQIQTVTLQPFTSADAQLNALRAGELDYGYLPASALDQQPEFEGRGYVVEPWAGWSITYLPYNFNNPDMGAVFQQLYARQAIQHSIDQESIAGVIWHDTAQPTYGPVPQSPPSDFLSETQQSNPYPFDTETAVELLTSNGWEVGSDGFAVCENAGTGAGECGEGIDAGTKFEMTVLSQSGSTETDNMMSEIKSSLAKSGIDLNITSEPLNQVLGQSVPCEPDEEACSWQLSFFGTQGSWYFPAYPTGERLFGEGATANFGNYSNPEVDELIEATLTGDDSDAMRQYSEALALDLPVAWLPSPAYQVSAFREGLEGTGQDPLAVFLPQRWSWAD</sequence>
<evidence type="ECO:0000256" key="3">
    <source>
        <dbReference type="ARBA" id="ARBA00022448"/>
    </source>
</evidence>
<organism evidence="7 8">
    <name type="scientific">Phytoactinopolyspora mesophila</name>
    <dbReference type="NCBI Taxonomy" id="2650750"/>
    <lineage>
        <taxon>Bacteria</taxon>
        <taxon>Bacillati</taxon>
        <taxon>Actinomycetota</taxon>
        <taxon>Actinomycetes</taxon>
        <taxon>Jiangellales</taxon>
        <taxon>Jiangellaceae</taxon>
        <taxon>Phytoactinopolyspora</taxon>
    </lineage>
</organism>
<comment type="subcellular location">
    <subcellularLocation>
        <location evidence="1">Cell envelope</location>
    </subcellularLocation>
</comment>
<evidence type="ECO:0000256" key="2">
    <source>
        <dbReference type="ARBA" id="ARBA00005695"/>
    </source>
</evidence>
<evidence type="ECO:0000256" key="4">
    <source>
        <dbReference type="ARBA" id="ARBA00022729"/>
    </source>
</evidence>
<dbReference type="Proteomes" id="UP000460435">
    <property type="component" value="Unassembled WGS sequence"/>
</dbReference>
<dbReference type="PROSITE" id="PS51257">
    <property type="entry name" value="PROKAR_LIPOPROTEIN"/>
    <property type="match status" value="1"/>
</dbReference>
<dbReference type="Pfam" id="PF00496">
    <property type="entry name" value="SBP_bac_5"/>
    <property type="match status" value="1"/>
</dbReference>
<dbReference type="Gene3D" id="3.40.190.10">
    <property type="entry name" value="Periplasmic binding protein-like II"/>
    <property type="match status" value="1"/>
</dbReference>
<dbReference type="SUPFAM" id="SSF53850">
    <property type="entry name" value="Periplasmic binding protein-like II"/>
    <property type="match status" value="1"/>
</dbReference>
<dbReference type="CDD" id="cd08513">
    <property type="entry name" value="PBP2_thermophilic_Hb8_like"/>
    <property type="match status" value="1"/>
</dbReference>
<evidence type="ECO:0000313" key="7">
    <source>
        <dbReference type="EMBL" id="NDL56785.1"/>
    </source>
</evidence>
<feature type="chain" id="PRO_5029729767" evidence="5">
    <location>
        <begin position="26"/>
        <end position="604"/>
    </location>
</feature>
<dbReference type="PANTHER" id="PTHR30290">
    <property type="entry name" value="PERIPLASMIC BINDING COMPONENT OF ABC TRANSPORTER"/>
    <property type="match status" value="1"/>
</dbReference>
<dbReference type="GO" id="GO:0015833">
    <property type="term" value="P:peptide transport"/>
    <property type="evidence" value="ECO:0007669"/>
    <property type="project" value="TreeGrafter"/>
</dbReference>
<feature type="signal peptide" evidence="5">
    <location>
        <begin position="1"/>
        <end position="25"/>
    </location>
</feature>
<protein>
    <submittedName>
        <fullName evidence="7">Peptide ABC transporter substrate-binding protein</fullName>
    </submittedName>
</protein>
<dbReference type="InterPro" id="IPR039424">
    <property type="entry name" value="SBP_5"/>
</dbReference>
<dbReference type="EMBL" id="WLZY01000002">
    <property type="protein sequence ID" value="NDL56785.1"/>
    <property type="molecule type" value="Genomic_DNA"/>
</dbReference>
<keyword evidence="8" id="KW-1185">Reference proteome</keyword>
<keyword evidence="4 5" id="KW-0732">Signal</keyword>
<dbReference type="InterPro" id="IPR000914">
    <property type="entry name" value="SBP_5_dom"/>
</dbReference>
<evidence type="ECO:0000256" key="1">
    <source>
        <dbReference type="ARBA" id="ARBA00004196"/>
    </source>
</evidence>
<proteinExistence type="inferred from homology"/>
<dbReference type="PANTHER" id="PTHR30290:SF10">
    <property type="entry name" value="PERIPLASMIC OLIGOPEPTIDE-BINDING PROTEIN-RELATED"/>
    <property type="match status" value="1"/>
</dbReference>
<evidence type="ECO:0000256" key="5">
    <source>
        <dbReference type="SAM" id="SignalP"/>
    </source>
</evidence>
<name>A0A7K3M0G1_9ACTN</name>
<dbReference type="AlphaFoldDB" id="A0A7K3M0G1"/>
<comment type="similarity">
    <text evidence="2">Belongs to the bacterial solute-binding protein 5 family.</text>
</comment>
<accession>A0A7K3M0G1</accession>
<dbReference type="GO" id="GO:0030313">
    <property type="term" value="C:cell envelope"/>
    <property type="evidence" value="ECO:0007669"/>
    <property type="project" value="UniProtKB-SubCell"/>
</dbReference>
<reference evidence="7 8" key="1">
    <citation type="submission" date="2019-11" db="EMBL/GenBank/DDBJ databases">
        <authorList>
            <person name="Li X.-J."/>
            <person name="Feng X.-M."/>
        </authorList>
    </citation>
    <scope>NUCLEOTIDE SEQUENCE [LARGE SCALE GENOMIC DNA]</scope>
    <source>
        <strain evidence="7 8">XMNu-373</strain>
    </source>
</reference>
<evidence type="ECO:0000259" key="6">
    <source>
        <dbReference type="Pfam" id="PF00496"/>
    </source>
</evidence>
<evidence type="ECO:0000313" key="8">
    <source>
        <dbReference type="Proteomes" id="UP000460435"/>
    </source>
</evidence>
<gene>
    <name evidence="7" type="ORF">F7O44_06840</name>
</gene>
<keyword evidence="3" id="KW-0813">Transport</keyword>
<comment type="caution">
    <text evidence="7">The sequence shown here is derived from an EMBL/GenBank/DDBJ whole genome shotgun (WGS) entry which is preliminary data.</text>
</comment>
<dbReference type="GO" id="GO:1904680">
    <property type="term" value="F:peptide transmembrane transporter activity"/>
    <property type="evidence" value="ECO:0007669"/>
    <property type="project" value="TreeGrafter"/>
</dbReference>
<dbReference type="Gene3D" id="3.10.105.10">
    <property type="entry name" value="Dipeptide-binding Protein, Domain 3"/>
    <property type="match status" value="1"/>
</dbReference>
<dbReference type="Gene3D" id="3.90.76.10">
    <property type="entry name" value="Dipeptide-binding Protein, Domain 1"/>
    <property type="match status" value="1"/>
</dbReference>
<dbReference type="RefSeq" id="WP_162449492.1">
    <property type="nucleotide sequence ID" value="NZ_WLZY01000002.1"/>
</dbReference>
<feature type="domain" description="Solute-binding protein family 5" evidence="6">
    <location>
        <begin position="98"/>
        <end position="515"/>
    </location>
</feature>